<dbReference type="InterPro" id="IPR036291">
    <property type="entry name" value="NAD(P)-bd_dom_sf"/>
</dbReference>
<evidence type="ECO:0008006" key="5">
    <source>
        <dbReference type="Google" id="ProtNLM"/>
    </source>
</evidence>
<accession>A0A2R6AUZ9</accession>
<dbReference type="Gene3D" id="3.30.360.10">
    <property type="entry name" value="Dihydrodipicolinate Reductase, domain 2"/>
    <property type="match status" value="1"/>
</dbReference>
<evidence type="ECO:0000259" key="1">
    <source>
        <dbReference type="Pfam" id="PF03435"/>
    </source>
</evidence>
<dbReference type="InterPro" id="IPR032095">
    <property type="entry name" value="Sacchrp_dh-like_C"/>
</dbReference>
<evidence type="ECO:0000259" key="2">
    <source>
        <dbReference type="Pfam" id="PF16653"/>
    </source>
</evidence>
<gene>
    <name evidence="3" type="ORF">B9Q03_07345</name>
</gene>
<dbReference type="PANTHER" id="PTHR43796:SF2">
    <property type="entry name" value="CARBOXYNORSPERMIDINE SYNTHASE"/>
    <property type="match status" value="1"/>
</dbReference>
<name>A0A2R6AUZ9_9ARCH</name>
<sequence>MRVAVIGAAGLVAKATIADLRRANVDVLGVDIRKPSFDVEYAKGDLRRPSEVASIIKGCDYAINAAQYYFNLQAMRACLKTGVNYVDLGGLFWMTRKQLRLNGEFERERLAALIGMGAEPGITNVAAAHLHHVSGVPERIAVRNAWRNLSDEFRVNWSIDTQMDELSMKAPVFRGGKYVYYQPCSLYEDTKFRQPVGEFRTYLTIHSELATFPSSFPGVGQVDWMEGGTGFEEARLIAKLGFALREEVHGVSPRRYLYELLNKRGLVGYGDAEPKEWESAKVVFSWDHKTSEVEVVIPPRPELGVDATEYGAGVPSSIAVQMGFKGQGVIPPERALNPDRFFEELKKRGFQIYYEESRSL</sequence>
<dbReference type="Proteomes" id="UP000240322">
    <property type="component" value="Unassembled WGS sequence"/>
</dbReference>
<evidence type="ECO:0000313" key="4">
    <source>
        <dbReference type="Proteomes" id="UP000240322"/>
    </source>
</evidence>
<proteinExistence type="predicted"/>
<dbReference type="SUPFAM" id="SSF51735">
    <property type="entry name" value="NAD(P)-binding Rossmann-fold domains"/>
    <property type="match status" value="1"/>
</dbReference>
<dbReference type="Gene3D" id="3.40.50.720">
    <property type="entry name" value="NAD(P)-binding Rossmann-like Domain"/>
    <property type="match status" value="2"/>
</dbReference>
<dbReference type="InterPro" id="IPR005097">
    <property type="entry name" value="Sacchrp_dh_NADP-bd"/>
</dbReference>
<dbReference type="AlphaFoldDB" id="A0A2R6AUZ9"/>
<evidence type="ECO:0000313" key="3">
    <source>
        <dbReference type="EMBL" id="PSN90211.1"/>
    </source>
</evidence>
<organism evidence="3 4">
    <name type="scientific">Candidatus Marsarchaeota G2 archaeon OSP_D</name>
    <dbReference type="NCBI Taxonomy" id="1978157"/>
    <lineage>
        <taxon>Archaea</taxon>
        <taxon>Candidatus Marsarchaeota</taxon>
        <taxon>Candidatus Marsarchaeota group 2</taxon>
    </lineage>
</organism>
<dbReference type="Pfam" id="PF16653">
    <property type="entry name" value="Sacchrp_dh_C"/>
    <property type="match status" value="1"/>
</dbReference>
<comment type="caution">
    <text evidence="3">The sequence shown here is derived from an EMBL/GenBank/DDBJ whole genome shotgun (WGS) entry which is preliminary data.</text>
</comment>
<feature type="domain" description="Saccharopine dehydrogenase-like C-terminal" evidence="2">
    <location>
        <begin position="117"/>
        <end position="349"/>
    </location>
</feature>
<protein>
    <recommendedName>
        <fullName evidence="5">Saccharopine dehydrogenase NADP binding domain-containing protein</fullName>
    </recommendedName>
</protein>
<dbReference type="Pfam" id="PF03435">
    <property type="entry name" value="Sacchrp_dh_NADP"/>
    <property type="match status" value="1"/>
</dbReference>
<dbReference type="PANTHER" id="PTHR43796">
    <property type="entry name" value="CARBOXYNORSPERMIDINE SYNTHASE"/>
    <property type="match status" value="1"/>
</dbReference>
<reference evidence="3 4" key="1">
    <citation type="submission" date="2017-04" db="EMBL/GenBank/DDBJ databases">
        <title>Novel microbial lineages endemic to geothermal iron-oxide mats fill important gaps in the evolutionary history of Archaea.</title>
        <authorList>
            <person name="Jay Z.J."/>
            <person name="Beam J.P."/>
            <person name="Dlakic M."/>
            <person name="Rusch D.B."/>
            <person name="Kozubal M.A."/>
            <person name="Inskeep W.P."/>
        </authorList>
    </citation>
    <scope>NUCLEOTIDE SEQUENCE [LARGE SCALE GENOMIC DNA]</scope>
    <source>
        <strain evidence="3">OSP_D</strain>
    </source>
</reference>
<feature type="domain" description="Saccharopine dehydrogenase NADP binding" evidence="1">
    <location>
        <begin position="3"/>
        <end position="109"/>
    </location>
</feature>
<dbReference type="EMBL" id="NEXE01000069">
    <property type="protein sequence ID" value="PSN90211.1"/>
    <property type="molecule type" value="Genomic_DNA"/>
</dbReference>